<sequence length="111" mass="12103">MVGHSTAGFSAREQNSCPCHWIYLVSIRSSVVFVPAVEHWTSSTPSAGYPKVHGSLPNWSTCVLCTWRKHSTVSLMVPCGGAPGVLSWGPFIRGHPVSVQVEQEFGQPCRH</sequence>
<dbReference type="Proteomes" id="UP001476798">
    <property type="component" value="Unassembled WGS sequence"/>
</dbReference>
<dbReference type="EMBL" id="JAHRIO010004285">
    <property type="protein sequence ID" value="MEQ2160026.1"/>
    <property type="molecule type" value="Genomic_DNA"/>
</dbReference>
<protein>
    <submittedName>
        <fullName evidence="1">Uncharacterized protein</fullName>
    </submittedName>
</protein>
<accession>A0ABV0MLN6</accession>
<gene>
    <name evidence="1" type="ORF">GOODEAATRI_029297</name>
</gene>
<proteinExistence type="predicted"/>
<evidence type="ECO:0000313" key="1">
    <source>
        <dbReference type="EMBL" id="MEQ2160026.1"/>
    </source>
</evidence>
<reference evidence="1 2" key="1">
    <citation type="submission" date="2021-06" db="EMBL/GenBank/DDBJ databases">
        <authorList>
            <person name="Palmer J.M."/>
        </authorList>
    </citation>
    <scope>NUCLEOTIDE SEQUENCE [LARGE SCALE GENOMIC DNA]</scope>
    <source>
        <strain evidence="1 2">GA_2019</strain>
        <tissue evidence="1">Muscle</tissue>
    </source>
</reference>
<comment type="caution">
    <text evidence="1">The sequence shown here is derived from an EMBL/GenBank/DDBJ whole genome shotgun (WGS) entry which is preliminary data.</text>
</comment>
<name>A0ABV0MLN6_9TELE</name>
<evidence type="ECO:0000313" key="2">
    <source>
        <dbReference type="Proteomes" id="UP001476798"/>
    </source>
</evidence>
<keyword evidence="2" id="KW-1185">Reference proteome</keyword>
<organism evidence="1 2">
    <name type="scientific">Goodea atripinnis</name>
    <dbReference type="NCBI Taxonomy" id="208336"/>
    <lineage>
        <taxon>Eukaryota</taxon>
        <taxon>Metazoa</taxon>
        <taxon>Chordata</taxon>
        <taxon>Craniata</taxon>
        <taxon>Vertebrata</taxon>
        <taxon>Euteleostomi</taxon>
        <taxon>Actinopterygii</taxon>
        <taxon>Neopterygii</taxon>
        <taxon>Teleostei</taxon>
        <taxon>Neoteleostei</taxon>
        <taxon>Acanthomorphata</taxon>
        <taxon>Ovalentaria</taxon>
        <taxon>Atherinomorphae</taxon>
        <taxon>Cyprinodontiformes</taxon>
        <taxon>Goodeidae</taxon>
        <taxon>Goodea</taxon>
    </lineage>
</organism>